<dbReference type="AlphaFoldDB" id="R4KEX0"/>
<dbReference type="STRING" id="767817.Desgi_0662"/>
<sequence length="569" mass="65332">MPAGKNKQSGNVIKTFLIPGEEGYSEFWRRNKSPVEFLELANLLGAILKISGFMGRNVGNIIWSGMKTSSEENDIILDPSLVLGKYPIPGNKTDIVVGMAVHEAYKRMEWYERIKTLSLRKIGKASAVNIRKYMLYVDMAERIYVDLVANRSILGLYAEKNRNYRFEEARKAFYQPPTFDELLYLWWLIDADIRGYKYKEGFTNDIQGYFGYNLEQLYQKPMRMLNSITVALIEECLKIHSIVDRCEFRANLYISKWKELLNHTQFWIASIQDSTYLPKTSDASEAVSDGEKPLKPITAFMAKEIEAQLNRKNMDLTEDIRVLCQDDDVVPIEINDIVLPLKDNYDRHLLYRLQAIVRSHTEKRNSISRGMKSGKIDARRLYRAPLTGNIFMHKKVEYEMTNNIILVVDASGSMGGPKWKAIQIIFSMLYKALSNYNKNTRVFAYSEAKGTCNLTELSKKRGELYTVLPQGKTASGEAIIATAMMLKRKNKYPFIIHITDGASNWGSDVKYAINHCKKNKISLMTLGFGCEKNNKVALKKEYGNQVQFIDNLEEFPRKFGDLLAHSKIM</sequence>
<gene>
    <name evidence="2" type="ORF">Desgi_0662</name>
</gene>
<dbReference type="eggNOG" id="COG2304">
    <property type="taxonomic scope" value="Bacteria"/>
</dbReference>
<dbReference type="Pfam" id="PF00092">
    <property type="entry name" value="VWA"/>
    <property type="match status" value="1"/>
</dbReference>
<evidence type="ECO:0000259" key="1">
    <source>
        <dbReference type="PROSITE" id="PS50234"/>
    </source>
</evidence>
<proteinExistence type="predicted"/>
<evidence type="ECO:0000313" key="3">
    <source>
        <dbReference type="Proteomes" id="UP000013520"/>
    </source>
</evidence>
<dbReference type="Gene3D" id="3.40.50.410">
    <property type="entry name" value="von Willebrand factor, type A domain"/>
    <property type="match status" value="1"/>
</dbReference>
<evidence type="ECO:0000313" key="2">
    <source>
        <dbReference type="EMBL" id="AGL00217.1"/>
    </source>
</evidence>
<accession>R4KEX0</accession>
<protein>
    <submittedName>
        <fullName evidence="2">Mg-chelatase subunit ChlD</fullName>
    </submittedName>
</protein>
<dbReference type="Proteomes" id="UP000013520">
    <property type="component" value="Chromosome"/>
</dbReference>
<dbReference type="PROSITE" id="PS50234">
    <property type="entry name" value="VWFA"/>
    <property type="match status" value="1"/>
</dbReference>
<dbReference type="EMBL" id="CP003273">
    <property type="protein sequence ID" value="AGL00217.1"/>
    <property type="molecule type" value="Genomic_DNA"/>
</dbReference>
<feature type="domain" description="VWFA" evidence="1">
    <location>
        <begin position="403"/>
        <end position="529"/>
    </location>
</feature>
<dbReference type="KEGG" id="dgi:Desgi_0662"/>
<dbReference type="RefSeq" id="WP_006524660.1">
    <property type="nucleotide sequence ID" value="NC_021184.1"/>
</dbReference>
<dbReference type="InterPro" id="IPR002035">
    <property type="entry name" value="VWF_A"/>
</dbReference>
<dbReference type="CDD" id="cd00198">
    <property type="entry name" value="vWFA"/>
    <property type="match status" value="1"/>
</dbReference>
<organism evidence="2 3">
    <name type="scientific">Desulfoscipio gibsoniae DSM 7213</name>
    <dbReference type="NCBI Taxonomy" id="767817"/>
    <lineage>
        <taxon>Bacteria</taxon>
        <taxon>Bacillati</taxon>
        <taxon>Bacillota</taxon>
        <taxon>Clostridia</taxon>
        <taxon>Eubacteriales</taxon>
        <taxon>Desulfallaceae</taxon>
        <taxon>Desulfoscipio</taxon>
    </lineage>
</organism>
<reference evidence="2 3" key="1">
    <citation type="submission" date="2012-01" db="EMBL/GenBank/DDBJ databases">
        <title>Complete sequence of Desulfotomaculum gibsoniae DSM 7213.</title>
        <authorList>
            <consortium name="US DOE Joint Genome Institute"/>
            <person name="Lucas S."/>
            <person name="Han J."/>
            <person name="Lapidus A."/>
            <person name="Cheng J.-F."/>
            <person name="Goodwin L."/>
            <person name="Pitluck S."/>
            <person name="Peters L."/>
            <person name="Ovchinnikova G."/>
            <person name="Teshima H."/>
            <person name="Detter J.C."/>
            <person name="Han C."/>
            <person name="Tapia R."/>
            <person name="Land M."/>
            <person name="Hauser L."/>
            <person name="Kyrpides N."/>
            <person name="Ivanova N."/>
            <person name="Pagani I."/>
            <person name="Parshina S."/>
            <person name="Plugge C."/>
            <person name="Muyzer G."/>
            <person name="Kuever J."/>
            <person name="Ivanova A."/>
            <person name="Nazina T."/>
            <person name="Klenk H.-P."/>
            <person name="Brambilla E."/>
            <person name="Spring S."/>
            <person name="Stams A.F."/>
            <person name="Woyke T."/>
        </authorList>
    </citation>
    <scope>NUCLEOTIDE SEQUENCE [LARGE SCALE GENOMIC DNA]</scope>
    <source>
        <strain evidence="2 3">DSM 7213</strain>
    </source>
</reference>
<dbReference type="HOGENOM" id="CLU_478796_0_0_9"/>
<name>R4KEX0_9FIRM</name>
<dbReference type="InterPro" id="IPR036465">
    <property type="entry name" value="vWFA_dom_sf"/>
</dbReference>
<dbReference type="OrthoDB" id="9806395at2"/>
<keyword evidence="3" id="KW-1185">Reference proteome</keyword>
<dbReference type="SUPFAM" id="SSF53300">
    <property type="entry name" value="vWA-like"/>
    <property type="match status" value="1"/>
</dbReference>